<feature type="compositionally biased region" description="Basic residues" evidence="2">
    <location>
        <begin position="623"/>
        <end position="632"/>
    </location>
</feature>
<organism evidence="3 4">
    <name type="scientific">Monopterus albus</name>
    <name type="common">Swamp eel</name>
    <dbReference type="NCBI Taxonomy" id="43700"/>
    <lineage>
        <taxon>Eukaryota</taxon>
        <taxon>Metazoa</taxon>
        <taxon>Chordata</taxon>
        <taxon>Craniata</taxon>
        <taxon>Vertebrata</taxon>
        <taxon>Euteleostomi</taxon>
        <taxon>Actinopterygii</taxon>
        <taxon>Neopterygii</taxon>
        <taxon>Teleostei</taxon>
        <taxon>Neoteleostei</taxon>
        <taxon>Acanthomorphata</taxon>
        <taxon>Anabantaria</taxon>
        <taxon>Synbranchiformes</taxon>
        <taxon>Synbranchidae</taxon>
        <taxon>Monopterus</taxon>
    </lineage>
</organism>
<protein>
    <recommendedName>
        <fullName evidence="5">Cilia and flagella associated protein 99</fullName>
    </recommendedName>
</protein>
<feature type="region of interest" description="Disordered" evidence="2">
    <location>
        <begin position="620"/>
        <end position="649"/>
    </location>
</feature>
<keyword evidence="1" id="KW-0175">Coiled coil</keyword>
<dbReference type="Ensembl" id="ENSMALT00000012335.1">
    <property type="protein sequence ID" value="ENSMALP00000012078.1"/>
    <property type="gene ID" value="ENSMALG00000008573.1"/>
</dbReference>
<evidence type="ECO:0000256" key="2">
    <source>
        <dbReference type="SAM" id="MobiDB-lite"/>
    </source>
</evidence>
<reference evidence="3" key="1">
    <citation type="submission" date="2025-08" db="UniProtKB">
        <authorList>
            <consortium name="Ensembl"/>
        </authorList>
    </citation>
    <scope>IDENTIFICATION</scope>
</reference>
<evidence type="ECO:0000256" key="1">
    <source>
        <dbReference type="SAM" id="Coils"/>
    </source>
</evidence>
<accession>A0A3Q3J1F6</accession>
<feature type="coiled-coil region" evidence="1">
    <location>
        <begin position="416"/>
        <end position="494"/>
    </location>
</feature>
<evidence type="ECO:0000313" key="3">
    <source>
        <dbReference type="Ensembl" id="ENSMALP00000012078.1"/>
    </source>
</evidence>
<dbReference type="AlphaFoldDB" id="A0A3Q3J1F6"/>
<keyword evidence="4" id="KW-1185">Reference proteome</keyword>
<proteinExistence type="predicted"/>
<name>A0A3Q3J1F6_MONAL</name>
<evidence type="ECO:0000313" key="4">
    <source>
        <dbReference type="Proteomes" id="UP000261600"/>
    </source>
</evidence>
<feature type="compositionally biased region" description="Polar residues" evidence="2">
    <location>
        <begin position="636"/>
        <end position="645"/>
    </location>
</feature>
<dbReference type="STRING" id="43700.ENSMALP00000012078"/>
<sequence length="679" mass="79204">MNIKTIYFNSKHFGFFQADKNMGSIYRSLVKEAIVLHDKFITGRQCLDDFIDDAAKDLKNMDAQHKKFILEVVSGCIEYKNLLDVVINVFYDQNGKCLSRGDRSQFVIICYLATFVLDDIGLQTFTNIVKSLDIKKMHKFLSFVFTNLTTWIQEEWNSIYDAVYVEEHWIGPLLRWRPEIAILIDQLADMTSCRSQVKKAPIKTTEPREFALTKPKPRTLPMPELIPQQEKCKPVPNSTYRAPKEMHIIEEIKQKNHQKTEQLLYEANMNQFSCVKAQKSERTKQVMSQIKEDFNSKLKFNSCHSSGSPSNNKTNNWSVKLNSAAILRQGAIYDRQVEEELQRMEHLIEGAREPSSFLQWQKEMCEKDLQDRLAKIELRRLEGRISYEEAAMARARIMERNQKTAQLKKEETAELMRRYAEKRLQEEKEMRDLVQQVAGGHKNSKTAKEKLHQLKQNIVKEVSEQSQELLRQALEEAQAELSKKSELIREIQAIRSLPHIRVRNFDDTETAGHELLGEMSLAELKERLAILKKAQQMEQREKREHILEVKQNKKQLLLEQLDTINIHKRALAQAAAIRKEERKARLEFQQTVTQDDTLLALQKKLEEKQQERLRLKQIESNKAKTRKSKKAAAHSVINTGTHSQGSLKEKSWEELELSLERHIQKDAPYVVSQMETFKT</sequence>
<dbReference type="PANTHER" id="PTHR34649">
    <property type="entry name" value="CILIA- AND FLAGELLA-ASSOCIATED PROTEIN 99"/>
    <property type="match status" value="1"/>
</dbReference>
<dbReference type="InterPro" id="IPR039341">
    <property type="entry name" value="CFAP99"/>
</dbReference>
<evidence type="ECO:0008006" key="5">
    <source>
        <dbReference type="Google" id="ProtNLM"/>
    </source>
</evidence>
<dbReference type="PANTHER" id="PTHR34649:SF1">
    <property type="entry name" value="CILIA- AND FLAGELLA-ASSOCIATED PROTEIN 99"/>
    <property type="match status" value="1"/>
</dbReference>
<reference evidence="3" key="2">
    <citation type="submission" date="2025-09" db="UniProtKB">
        <authorList>
            <consortium name="Ensembl"/>
        </authorList>
    </citation>
    <scope>IDENTIFICATION</scope>
</reference>
<dbReference type="Proteomes" id="UP000261600">
    <property type="component" value="Unplaced"/>
</dbReference>